<name>A0A5J4TXN8_9EUKA</name>
<dbReference type="EMBL" id="SNRW01024575">
    <property type="protein sequence ID" value="KAA6362165.1"/>
    <property type="molecule type" value="Genomic_DNA"/>
</dbReference>
<protein>
    <submittedName>
        <fullName evidence="2">Uncharacterized protein</fullName>
    </submittedName>
</protein>
<gene>
    <name evidence="2" type="ORF">EZS28_042309</name>
</gene>
<evidence type="ECO:0000313" key="3">
    <source>
        <dbReference type="Proteomes" id="UP000324800"/>
    </source>
</evidence>
<reference evidence="2 3" key="1">
    <citation type="submission" date="2019-03" db="EMBL/GenBank/DDBJ databases">
        <title>Single cell metagenomics reveals metabolic interactions within the superorganism composed of flagellate Streblomastix strix and complex community of Bacteroidetes bacteria on its surface.</title>
        <authorList>
            <person name="Treitli S.C."/>
            <person name="Kolisko M."/>
            <person name="Husnik F."/>
            <person name="Keeling P."/>
            <person name="Hampl V."/>
        </authorList>
    </citation>
    <scope>NUCLEOTIDE SEQUENCE [LARGE SCALE GENOMIC DNA]</scope>
    <source>
        <strain evidence="2">ST1C</strain>
    </source>
</reference>
<evidence type="ECO:0000256" key="1">
    <source>
        <dbReference type="SAM" id="MobiDB-lite"/>
    </source>
</evidence>
<comment type="caution">
    <text evidence="2">The sequence shown here is derived from an EMBL/GenBank/DDBJ whole genome shotgun (WGS) entry which is preliminary data.</text>
</comment>
<proteinExistence type="predicted"/>
<organism evidence="2 3">
    <name type="scientific">Streblomastix strix</name>
    <dbReference type="NCBI Taxonomy" id="222440"/>
    <lineage>
        <taxon>Eukaryota</taxon>
        <taxon>Metamonada</taxon>
        <taxon>Preaxostyla</taxon>
        <taxon>Oxymonadida</taxon>
        <taxon>Streblomastigidae</taxon>
        <taxon>Streblomastix</taxon>
    </lineage>
</organism>
<sequence length="230" mass="27339">MKRYPEQQQARTLVKDDEIQGNERRNEGIQDNIRRKIESKHCNTDLKGINQIVQPDIHDKESKWEMEKNTGYECVKLGDRRHPLQDSRFERGQSNNLTWRLEHLIGPLHCISPHNRPNKIIIIPSIRVPEQPLYIQNNAIWNNTLTNILHNSNGTNNATNKNENRDQNNQLRRRYLFPSPEQGIREEYDSDNNRYSEIFRFHNEYRKELDRTETNSNFSRMGIESSKCNS</sequence>
<dbReference type="Proteomes" id="UP000324800">
    <property type="component" value="Unassembled WGS sequence"/>
</dbReference>
<dbReference type="AlphaFoldDB" id="A0A5J4TXN8"/>
<feature type="region of interest" description="Disordered" evidence="1">
    <location>
        <begin position="1"/>
        <end position="21"/>
    </location>
</feature>
<accession>A0A5J4TXN8</accession>
<feature type="compositionally biased region" description="Polar residues" evidence="1">
    <location>
        <begin position="1"/>
        <end position="11"/>
    </location>
</feature>
<evidence type="ECO:0000313" key="2">
    <source>
        <dbReference type="EMBL" id="KAA6362165.1"/>
    </source>
</evidence>